<evidence type="ECO:0000256" key="1">
    <source>
        <dbReference type="ARBA" id="ARBA00004141"/>
    </source>
</evidence>
<dbReference type="OMA" id="QLIYREE"/>
<dbReference type="GO" id="GO:0055085">
    <property type="term" value="P:transmembrane transport"/>
    <property type="evidence" value="ECO:0007669"/>
    <property type="project" value="InterPro"/>
</dbReference>
<reference evidence="13" key="3">
    <citation type="submission" date="2016-03" db="UniProtKB">
        <authorList>
            <consortium name="EnsemblProtists"/>
        </authorList>
    </citation>
    <scope>IDENTIFICATION</scope>
</reference>
<dbReference type="GO" id="GO:0006862">
    <property type="term" value="P:nucleotide transport"/>
    <property type="evidence" value="ECO:0007669"/>
    <property type="project" value="InterPro"/>
</dbReference>
<evidence type="ECO:0000256" key="10">
    <source>
        <dbReference type="SAM" id="MobiDB-lite"/>
    </source>
</evidence>
<evidence type="ECO:0000256" key="7">
    <source>
        <dbReference type="ARBA" id="ARBA00023136"/>
    </source>
</evidence>
<keyword evidence="6 11" id="KW-1133">Transmembrane helix</keyword>
<gene>
    <name evidence="12" type="ORF">GUITHDRAFT_162689</name>
</gene>
<reference evidence="14" key="2">
    <citation type="submission" date="2012-11" db="EMBL/GenBank/DDBJ databases">
        <authorList>
            <person name="Kuo A."/>
            <person name="Curtis B.A."/>
            <person name="Tanifuji G."/>
            <person name="Burki F."/>
            <person name="Gruber A."/>
            <person name="Irimia M."/>
            <person name="Maruyama S."/>
            <person name="Arias M.C."/>
            <person name="Ball S.G."/>
            <person name="Gile G.H."/>
            <person name="Hirakawa Y."/>
            <person name="Hopkins J.F."/>
            <person name="Rensing S.A."/>
            <person name="Schmutz J."/>
            <person name="Symeonidi A."/>
            <person name="Elias M."/>
            <person name="Eveleigh R.J."/>
            <person name="Herman E.K."/>
            <person name="Klute M.J."/>
            <person name="Nakayama T."/>
            <person name="Obornik M."/>
            <person name="Reyes-Prieto A."/>
            <person name="Armbrust E.V."/>
            <person name="Aves S.J."/>
            <person name="Beiko R.G."/>
            <person name="Coutinho P."/>
            <person name="Dacks J.B."/>
            <person name="Durnford D.G."/>
            <person name="Fast N.M."/>
            <person name="Green B.R."/>
            <person name="Grisdale C."/>
            <person name="Hempe F."/>
            <person name="Henrissat B."/>
            <person name="Hoppner M.P."/>
            <person name="Ishida K.-I."/>
            <person name="Kim E."/>
            <person name="Koreny L."/>
            <person name="Kroth P.G."/>
            <person name="Liu Y."/>
            <person name="Malik S.-B."/>
            <person name="Maier U.G."/>
            <person name="McRose D."/>
            <person name="Mock T."/>
            <person name="Neilson J.A."/>
            <person name="Onodera N.T."/>
            <person name="Poole A.M."/>
            <person name="Pritham E.J."/>
            <person name="Richards T.A."/>
            <person name="Rocap G."/>
            <person name="Roy S.W."/>
            <person name="Sarai C."/>
            <person name="Schaack S."/>
            <person name="Shirato S."/>
            <person name="Slamovits C.H."/>
            <person name="Spencer D.F."/>
            <person name="Suzuki S."/>
            <person name="Worden A.Z."/>
            <person name="Zauner S."/>
            <person name="Barry K."/>
            <person name="Bell C."/>
            <person name="Bharti A.K."/>
            <person name="Crow J.A."/>
            <person name="Grimwood J."/>
            <person name="Kramer R."/>
            <person name="Lindquist E."/>
            <person name="Lucas S."/>
            <person name="Salamov A."/>
            <person name="McFadden G.I."/>
            <person name="Lane C.E."/>
            <person name="Keeling P.J."/>
            <person name="Gray M.W."/>
            <person name="Grigoriev I.V."/>
            <person name="Archibald J.M."/>
        </authorList>
    </citation>
    <scope>NUCLEOTIDE SEQUENCE</scope>
    <source>
        <strain evidence="14">CCMP2712</strain>
    </source>
</reference>
<keyword evidence="4 8" id="KW-0812">Transmembrane</keyword>
<keyword evidence="3 9" id="KW-0813">Transport</keyword>
<reference evidence="12 14" key="1">
    <citation type="journal article" date="2012" name="Nature">
        <title>Algal genomes reveal evolutionary mosaicism and the fate of nucleomorphs.</title>
        <authorList>
            <consortium name="DOE Joint Genome Institute"/>
            <person name="Curtis B.A."/>
            <person name="Tanifuji G."/>
            <person name="Burki F."/>
            <person name="Gruber A."/>
            <person name="Irimia M."/>
            <person name="Maruyama S."/>
            <person name="Arias M.C."/>
            <person name="Ball S.G."/>
            <person name="Gile G.H."/>
            <person name="Hirakawa Y."/>
            <person name="Hopkins J.F."/>
            <person name="Kuo A."/>
            <person name="Rensing S.A."/>
            <person name="Schmutz J."/>
            <person name="Symeonidi A."/>
            <person name="Elias M."/>
            <person name="Eveleigh R.J."/>
            <person name="Herman E.K."/>
            <person name="Klute M.J."/>
            <person name="Nakayama T."/>
            <person name="Obornik M."/>
            <person name="Reyes-Prieto A."/>
            <person name="Armbrust E.V."/>
            <person name="Aves S.J."/>
            <person name="Beiko R.G."/>
            <person name="Coutinho P."/>
            <person name="Dacks J.B."/>
            <person name="Durnford D.G."/>
            <person name="Fast N.M."/>
            <person name="Green B.R."/>
            <person name="Grisdale C.J."/>
            <person name="Hempel F."/>
            <person name="Henrissat B."/>
            <person name="Hoppner M.P."/>
            <person name="Ishida K."/>
            <person name="Kim E."/>
            <person name="Koreny L."/>
            <person name="Kroth P.G."/>
            <person name="Liu Y."/>
            <person name="Malik S.B."/>
            <person name="Maier U.G."/>
            <person name="McRose D."/>
            <person name="Mock T."/>
            <person name="Neilson J.A."/>
            <person name="Onodera N.T."/>
            <person name="Poole A.M."/>
            <person name="Pritham E.J."/>
            <person name="Richards T.A."/>
            <person name="Rocap G."/>
            <person name="Roy S.W."/>
            <person name="Sarai C."/>
            <person name="Schaack S."/>
            <person name="Shirato S."/>
            <person name="Slamovits C.H."/>
            <person name="Spencer D.F."/>
            <person name="Suzuki S."/>
            <person name="Worden A.Z."/>
            <person name="Zauner S."/>
            <person name="Barry K."/>
            <person name="Bell C."/>
            <person name="Bharti A.K."/>
            <person name="Crow J.A."/>
            <person name="Grimwood J."/>
            <person name="Kramer R."/>
            <person name="Lindquist E."/>
            <person name="Lucas S."/>
            <person name="Salamov A."/>
            <person name="McFadden G.I."/>
            <person name="Lane C.E."/>
            <person name="Keeling P.J."/>
            <person name="Gray M.W."/>
            <person name="Grigoriev I.V."/>
            <person name="Archibald J.M."/>
        </authorList>
    </citation>
    <scope>NUCLEOTIDE SEQUENCE</scope>
    <source>
        <strain evidence="12 14">CCMP2712</strain>
    </source>
</reference>
<dbReference type="Gene3D" id="1.50.40.10">
    <property type="entry name" value="Mitochondrial carrier domain"/>
    <property type="match status" value="2"/>
</dbReference>
<dbReference type="InterPro" id="IPR018108">
    <property type="entry name" value="MCP_transmembrane"/>
</dbReference>
<evidence type="ECO:0000313" key="13">
    <source>
        <dbReference type="EnsemblProtists" id="EKX47315"/>
    </source>
</evidence>
<feature type="region of interest" description="Disordered" evidence="10">
    <location>
        <begin position="56"/>
        <end position="83"/>
    </location>
</feature>
<evidence type="ECO:0000256" key="11">
    <source>
        <dbReference type="SAM" id="Phobius"/>
    </source>
</evidence>
<dbReference type="eggNOG" id="KOG0764">
    <property type="taxonomic scope" value="Eukaryota"/>
</dbReference>
<evidence type="ECO:0000313" key="14">
    <source>
        <dbReference type="Proteomes" id="UP000011087"/>
    </source>
</evidence>
<dbReference type="Pfam" id="PF00153">
    <property type="entry name" value="Mito_carr"/>
    <property type="match status" value="3"/>
</dbReference>
<dbReference type="PROSITE" id="PS50920">
    <property type="entry name" value="SOLCAR"/>
    <property type="match status" value="3"/>
</dbReference>
<evidence type="ECO:0000256" key="6">
    <source>
        <dbReference type="ARBA" id="ARBA00022989"/>
    </source>
</evidence>
<keyword evidence="5" id="KW-0677">Repeat</keyword>
<dbReference type="RefSeq" id="XP_005834295.1">
    <property type="nucleotide sequence ID" value="XM_005834238.1"/>
</dbReference>
<feature type="transmembrane region" description="Helical" evidence="11">
    <location>
        <begin position="170"/>
        <end position="187"/>
    </location>
</feature>
<evidence type="ECO:0000256" key="3">
    <source>
        <dbReference type="ARBA" id="ARBA00022448"/>
    </source>
</evidence>
<dbReference type="EnsemblProtists" id="EKX47315">
    <property type="protein sequence ID" value="EKX47315"/>
    <property type="gene ID" value="GUITHDRAFT_162689"/>
</dbReference>
<dbReference type="GeneID" id="17304031"/>
<evidence type="ECO:0000256" key="9">
    <source>
        <dbReference type="RuleBase" id="RU000488"/>
    </source>
</evidence>
<dbReference type="OrthoDB" id="428293at2759"/>
<feature type="repeat" description="Solcar" evidence="8">
    <location>
        <begin position="100"/>
        <end position="190"/>
    </location>
</feature>
<evidence type="ECO:0008006" key="15">
    <source>
        <dbReference type="Google" id="ProtNLM"/>
    </source>
</evidence>
<evidence type="ECO:0000256" key="4">
    <source>
        <dbReference type="ARBA" id="ARBA00022692"/>
    </source>
</evidence>
<organism evidence="12">
    <name type="scientific">Guillardia theta (strain CCMP2712)</name>
    <name type="common">Cryptophyte</name>
    <dbReference type="NCBI Taxonomy" id="905079"/>
    <lineage>
        <taxon>Eukaryota</taxon>
        <taxon>Cryptophyceae</taxon>
        <taxon>Pyrenomonadales</taxon>
        <taxon>Geminigeraceae</taxon>
        <taxon>Guillardia</taxon>
    </lineage>
</organism>
<dbReference type="STRING" id="905079.L1JGW4"/>
<proteinExistence type="inferred from homology"/>
<dbReference type="InterPro" id="IPR023395">
    <property type="entry name" value="MCP_dom_sf"/>
</dbReference>
<evidence type="ECO:0000256" key="2">
    <source>
        <dbReference type="ARBA" id="ARBA00006375"/>
    </source>
</evidence>
<name>L1JGW4_GUITC</name>
<keyword evidence="7 8" id="KW-0472">Membrane</keyword>
<feature type="transmembrane region" description="Helical" evidence="11">
    <location>
        <begin position="207"/>
        <end position="228"/>
    </location>
</feature>
<dbReference type="PaxDb" id="55529-EKX47315"/>
<evidence type="ECO:0000313" key="12">
    <source>
        <dbReference type="EMBL" id="EKX47315.1"/>
    </source>
</evidence>
<feature type="repeat" description="Solcar" evidence="8">
    <location>
        <begin position="318"/>
        <end position="383"/>
    </location>
</feature>
<dbReference type="PANTHER" id="PTHR45683">
    <property type="entry name" value="MITOCHONDRIAL NICOTINAMIDE ADENINE DINUCLEOTIDE TRANSPORTER 1-RELATED-RELATED"/>
    <property type="match status" value="1"/>
</dbReference>
<dbReference type="HOGENOM" id="CLU_015166_6_4_1"/>
<sequence>MEHRKQGGGKRTIGREATEAWCPLAEAGSRSVRVGAGAHDGQRVGHTVQHLRRRSARNGLRMKSAGPVEASRMQDPGQTPTSKAGVTAIQTARQSLSKQMNLSSHAVAGLLAGFVSSVMTHPLDVVKTRFQVQDGVMSSVPKYKSTFHALVTIVRTEGVTTLYAGLTPNLLGSTIAWGCYFYSYNYLRGLARADGRLLDSRGQLGPLVNMACAACAGIGTCLATNPIWLVKTRLQLQSGAVNKAGAAPGAQQAIRYRGMIDGFRQVIKSDGFFGLYRGLVPSLFLVSHGAIQFMAYEELKKLFRHYWEKGDDHLHTWQTLLTSSLSKVFASAVTYPNQVVRSRLQQVDPNLSLGSSNQGEGRYYKGTVDVIVKTLRREGVSQR</sequence>
<dbReference type="InterPro" id="IPR044712">
    <property type="entry name" value="SLC25A32-like"/>
</dbReference>
<protein>
    <recommendedName>
        <fullName evidence="15">Mitochondrial carrier protein</fullName>
    </recommendedName>
</protein>
<keyword evidence="14" id="KW-1185">Reference proteome</keyword>
<dbReference type="Proteomes" id="UP000011087">
    <property type="component" value="Unassembled WGS sequence"/>
</dbReference>
<feature type="repeat" description="Solcar" evidence="8">
    <location>
        <begin position="204"/>
        <end position="302"/>
    </location>
</feature>
<dbReference type="KEGG" id="gtt:GUITHDRAFT_162689"/>
<dbReference type="SUPFAM" id="SSF103506">
    <property type="entry name" value="Mitochondrial carrier"/>
    <property type="match status" value="1"/>
</dbReference>
<evidence type="ECO:0000256" key="5">
    <source>
        <dbReference type="ARBA" id="ARBA00022737"/>
    </source>
</evidence>
<dbReference type="GO" id="GO:0016020">
    <property type="term" value="C:membrane"/>
    <property type="evidence" value="ECO:0007669"/>
    <property type="project" value="UniProtKB-SubCell"/>
</dbReference>
<comment type="similarity">
    <text evidence="2 9">Belongs to the mitochondrial carrier (TC 2.A.29) family.</text>
</comment>
<dbReference type="EMBL" id="JH992990">
    <property type="protein sequence ID" value="EKX47315.1"/>
    <property type="molecule type" value="Genomic_DNA"/>
</dbReference>
<accession>L1JGW4</accession>
<evidence type="ECO:0000256" key="8">
    <source>
        <dbReference type="PROSITE-ProRule" id="PRU00282"/>
    </source>
</evidence>
<feature type="transmembrane region" description="Helical" evidence="11">
    <location>
        <begin position="278"/>
        <end position="296"/>
    </location>
</feature>
<dbReference type="AlphaFoldDB" id="L1JGW4"/>
<comment type="subcellular location">
    <subcellularLocation>
        <location evidence="1">Membrane</location>
        <topology evidence="1">Multi-pass membrane protein</topology>
    </subcellularLocation>
</comment>